<evidence type="ECO:0000256" key="1">
    <source>
        <dbReference type="SAM" id="Phobius"/>
    </source>
</evidence>
<reference evidence="2 5" key="1">
    <citation type="submission" date="2014-12" db="EMBL/GenBank/DDBJ databases">
        <title>The genome sequence of Methanohalophilus portucalensis strain FDF1.</title>
        <authorList>
            <person name="Lai M.-C."/>
            <person name="Lai S.-J."/>
        </authorList>
    </citation>
    <scope>NUCLEOTIDE SEQUENCE [LARGE SCALE GENOMIC DNA]</scope>
    <source>
        <strain evidence="2 5">FDF-1</strain>
    </source>
</reference>
<dbReference type="EMBL" id="FXBN01000001">
    <property type="protein sequence ID" value="SMH35616.1"/>
    <property type="molecule type" value="Genomic_DNA"/>
</dbReference>
<feature type="transmembrane region" description="Helical" evidence="1">
    <location>
        <begin position="6"/>
        <end position="25"/>
    </location>
</feature>
<evidence type="ECO:0000313" key="3">
    <source>
        <dbReference type="EMBL" id="RNI13613.1"/>
    </source>
</evidence>
<reference evidence="3 7" key="4">
    <citation type="submission" date="2018-10" db="EMBL/GenBank/DDBJ databases">
        <title>Cultivation of a novel Methanohalophilus strain from Kebrit Deep of the Red Sea and a genomic comparison of members of the genus Methanohalophilus.</title>
        <authorList>
            <person name="Guan Y."/>
            <person name="Ngugi D.K."/>
            <person name="Stingl U."/>
        </authorList>
    </citation>
    <scope>NUCLEOTIDE SEQUENCE [LARGE SCALE GENOMIC DNA]</scope>
    <source>
        <strain evidence="3 7">DSM 7471</strain>
    </source>
</reference>
<dbReference type="OrthoDB" id="132743at2157"/>
<protein>
    <submittedName>
        <fullName evidence="2">Uncharacterized protein</fullName>
    </submittedName>
</protein>
<evidence type="ECO:0000313" key="7">
    <source>
        <dbReference type="Proteomes" id="UP000278252"/>
    </source>
</evidence>
<dbReference type="Proteomes" id="UP000278252">
    <property type="component" value="Unassembled WGS sequence"/>
</dbReference>
<keyword evidence="1" id="KW-1133">Transmembrane helix</keyword>
<proteinExistence type="predicted"/>
<evidence type="ECO:0000313" key="4">
    <source>
        <dbReference type="EMBL" id="SMH35616.1"/>
    </source>
</evidence>
<dbReference type="RefSeq" id="WP_072358416.1">
    <property type="nucleotide sequence ID" value="NZ_FXBN01000001.1"/>
</dbReference>
<evidence type="ECO:0000313" key="5">
    <source>
        <dbReference type="Proteomes" id="UP000185713"/>
    </source>
</evidence>
<keyword evidence="1" id="KW-0472">Membrane</keyword>
<organism evidence="2 5">
    <name type="scientific">Methanohalophilus portucalensis FDF-1</name>
    <dbReference type="NCBI Taxonomy" id="523843"/>
    <lineage>
        <taxon>Archaea</taxon>
        <taxon>Methanobacteriati</taxon>
        <taxon>Methanobacteriota</taxon>
        <taxon>Stenosarchaea group</taxon>
        <taxon>Methanomicrobia</taxon>
        <taxon>Methanosarcinales</taxon>
        <taxon>Methanosarcinaceae</taxon>
        <taxon>Methanohalophilus</taxon>
    </lineage>
</organism>
<accession>A0A1L9C4R7</accession>
<name>A0A1L9C4R7_9EURY</name>
<evidence type="ECO:0000313" key="6">
    <source>
        <dbReference type="Proteomes" id="UP000193969"/>
    </source>
</evidence>
<dbReference type="EMBL" id="RJJH01000001">
    <property type="protein sequence ID" value="RNI13613.1"/>
    <property type="molecule type" value="Genomic_DNA"/>
</dbReference>
<dbReference type="Proteomes" id="UP000193969">
    <property type="component" value="Unassembled WGS sequence"/>
</dbReference>
<gene>
    <name evidence="3" type="ORF">EFE41_03295</name>
    <name evidence="2" type="ORF">MPF_0317</name>
    <name evidence="4" type="ORF">SAMN06264941_1016</name>
</gene>
<sequence>MLGIFGLIAVAVFIVFLVGLTVKVWMNKTYSGTKKVFLSLAVLLFMIVLVYGLFFFVLVDSDQASYYTTGGKHFEDIDNEMILENAKEADYQVQGPFYVNVRPQDSAGIYPDDLPELEQHLGTDYILKFSTYYYNADKIMEIFFIAEDETIITFFNYSRPDPYFSPFKVEHLPDDRWMIDRMIAVFGFDEQTARSHLQEMKTEIENENRPKMEVARPIVPSALYADLQKMSTSSNFSLTYGEGNTALMFYEDERLAGKINCVVPNHRIVHETDEATYTVKVDKLGGVDLYVELAAGERIPEETYTAGFKKMFRDIGLPEAAVEEYEFNYSSSAW</sequence>
<dbReference type="EMBL" id="JWTK01000002">
    <property type="protein sequence ID" value="OJH49529.1"/>
    <property type="molecule type" value="Genomic_DNA"/>
</dbReference>
<reference evidence="4" key="2">
    <citation type="submission" date="2017-04" db="EMBL/GenBank/DDBJ databases">
        <authorList>
            <person name="Afonso C.L."/>
            <person name="Miller P.J."/>
            <person name="Scott M.A."/>
            <person name="Spackman E."/>
            <person name="Goraichik I."/>
            <person name="Dimitrov K.M."/>
            <person name="Suarez D.L."/>
            <person name="Swayne D.E."/>
        </authorList>
    </citation>
    <scope>NUCLEOTIDE SEQUENCE [LARGE SCALE GENOMIC DNA]</scope>
    <source>
        <strain evidence="4">FDF-1</strain>
    </source>
</reference>
<dbReference type="AlphaFoldDB" id="A0A1L9C4R7"/>
<dbReference type="Proteomes" id="UP000185713">
    <property type="component" value="Unassembled WGS sequence"/>
</dbReference>
<keyword evidence="6" id="KW-1185">Reference proteome</keyword>
<reference evidence="6" key="3">
    <citation type="submission" date="2017-04" db="EMBL/GenBank/DDBJ databases">
        <authorList>
            <person name="Varghese N."/>
            <person name="Submissions S."/>
        </authorList>
    </citation>
    <scope>NUCLEOTIDE SEQUENCE [LARGE SCALE GENOMIC DNA]</scope>
    <source>
        <strain evidence="6">FDF-1</strain>
    </source>
</reference>
<keyword evidence="1" id="KW-0812">Transmembrane</keyword>
<feature type="transmembrane region" description="Helical" evidence="1">
    <location>
        <begin position="37"/>
        <end position="59"/>
    </location>
</feature>
<evidence type="ECO:0000313" key="2">
    <source>
        <dbReference type="EMBL" id="OJH49529.1"/>
    </source>
</evidence>